<accession>A0A1I3AEL9</accession>
<feature type="transmembrane region" description="Helical" evidence="5">
    <location>
        <begin position="86"/>
        <end position="106"/>
    </location>
</feature>
<comment type="subcellular location">
    <subcellularLocation>
        <location evidence="5">Cell membrane</location>
        <topology evidence="5">Multi-pass membrane protein</topology>
    </subcellularLocation>
    <subcellularLocation>
        <location evidence="1">Membrane</location>
        <topology evidence="1">Multi-pass membrane protein</topology>
    </subcellularLocation>
</comment>
<dbReference type="PANTHER" id="PTHR43483">
    <property type="entry name" value="MEMBRANE TRANSPORTER PROTEIN HI_0806-RELATED"/>
    <property type="match status" value="1"/>
</dbReference>
<keyword evidence="8" id="KW-1185">Reference proteome</keyword>
<evidence type="ECO:0000256" key="6">
    <source>
        <dbReference type="SAM" id="MobiDB-lite"/>
    </source>
</evidence>
<keyword evidence="5" id="KW-1003">Cell membrane</keyword>
<keyword evidence="4 5" id="KW-0472">Membrane</keyword>
<dbReference type="PANTHER" id="PTHR43483:SF3">
    <property type="entry name" value="MEMBRANE TRANSPORTER PROTEIN HI_0806-RELATED"/>
    <property type="match status" value="1"/>
</dbReference>
<dbReference type="InterPro" id="IPR002781">
    <property type="entry name" value="TM_pro_TauE-like"/>
</dbReference>
<evidence type="ECO:0000256" key="2">
    <source>
        <dbReference type="ARBA" id="ARBA00022692"/>
    </source>
</evidence>
<dbReference type="RefSeq" id="WP_149783988.1">
    <property type="nucleotide sequence ID" value="NZ_BAAADP010000003.1"/>
</dbReference>
<proteinExistence type="inferred from homology"/>
<keyword evidence="2 5" id="KW-0812">Transmembrane</keyword>
<feature type="transmembrane region" description="Helical" evidence="5">
    <location>
        <begin position="113"/>
        <end position="133"/>
    </location>
</feature>
<dbReference type="Pfam" id="PF01925">
    <property type="entry name" value="TauE"/>
    <property type="match status" value="1"/>
</dbReference>
<comment type="similarity">
    <text evidence="5">Belongs to the 4-toluene sulfonate uptake permease (TSUP) (TC 2.A.102) family.</text>
</comment>
<evidence type="ECO:0000313" key="7">
    <source>
        <dbReference type="EMBL" id="SFH48503.1"/>
    </source>
</evidence>
<feature type="transmembrane region" description="Helical" evidence="5">
    <location>
        <begin position="294"/>
        <end position="320"/>
    </location>
</feature>
<evidence type="ECO:0000313" key="8">
    <source>
        <dbReference type="Proteomes" id="UP000323537"/>
    </source>
</evidence>
<feature type="transmembrane region" description="Helical" evidence="5">
    <location>
        <begin position="17"/>
        <end position="35"/>
    </location>
</feature>
<feature type="transmembrane region" description="Helical" evidence="5">
    <location>
        <begin position="47"/>
        <end position="74"/>
    </location>
</feature>
<name>A0A1I3AEL9_9EURY</name>
<evidence type="ECO:0000256" key="5">
    <source>
        <dbReference type="RuleBase" id="RU363041"/>
    </source>
</evidence>
<dbReference type="EMBL" id="FOPZ01000005">
    <property type="protein sequence ID" value="SFH48503.1"/>
    <property type="molecule type" value="Genomic_DNA"/>
</dbReference>
<organism evidence="7 8">
    <name type="scientific">Halorubrum aquaticum</name>
    <dbReference type="NCBI Taxonomy" id="387340"/>
    <lineage>
        <taxon>Archaea</taxon>
        <taxon>Methanobacteriati</taxon>
        <taxon>Methanobacteriota</taxon>
        <taxon>Stenosarchaea group</taxon>
        <taxon>Halobacteria</taxon>
        <taxon>Halobacteriales</taxon>
        <taxon>Haloferacaceae</taxon>
        <taxon>Halorubrum</taxon>
    </lineage>
</organism>
<dbReference type="OrthoDB" id="203751at2157"/>
<feature type="transmembrane region" description="Helical" evidence="5">
    <location>
        <begin position="196"/>
        <end position="215"/>
    </location>
</feature>
<protein>
    <recommendedName>
        <fullName evidence="5">Probable membrane transporter protein</fullName>
    </recommendedName>
</protein>
<dbReference type="Proteomes" id="UP000323537">
    <property type="component" value="Unassembled WGS sequence"/>
</dbReference>
<feature type="transmembrane region" description="Helical" evidence="5">
    <location>
        <begin position="260"/>
        <end position="282"/>
    </location>
</feature>
<dbReference type="AlphaFoldDB" id="A0A1I3AEL9"/>
<feature type="transmembrane region" description="Helical" evidence="5">
    <location>
        <begin position="326"/>
        <end position="344"/>
    </location>
</feature>
<evidence type="ECO:0000256" key="4">
    <source>
        <dbReference type="ARBA" id="ARBA00023136"/>
    </source>
</evidence>
<evidence type="ECO:0000256" key="1">
    <source>
        <dbReference type="ARBA" id="ARBA00004141"/>
    </source>
</evidence>
<gene>
    <name evidence="7" type="ORF">SAMN04488066_105142</name>
</gene>
<keyword evidence="3 5" id="KW-1133">Transmembrane helix</keyword>
<feature type="transmembrane region" description="Helical" evidence="5">
    <location>
        <begin position="227"/>
        <end position="248"/>
    </location>
</feature>
<evidence type="ECO:0000256" key="3">
    <source>
        <dbReference type="ARBA" id="ARBA00022989"/>
    </source>
</evidence>
<sequence>MIGSIATAELLGLGPEIFGLFVAFGFMVGVFFGFFGMGGSFLVTPALLILGYPAPVAIGSSMAFVFGTAAIATMKHHDAGQVDYKLGALMFVGITVGIELGSRLVFGLEVLGIANVVVGVAYVLLLAAIGVLFTRSALDTDDGDEDDGGDADAGTDETGNDGEGAGDDADEVPAIARKIQSYEIPPMTTLADGSRASLWTISGVGGGVGLVSGFLGVGGGFVRMPAIYYVIGTSLAAAVGTSLFGGLMSGAVGAFTYGRAGVIDLGIVTALLTGSALGARIGSSATAYVDEDDVTIYFGLMLLVASAAVGIGELSAWLSMPVLDRLSFVLLIGSALLVCAVILYHGALAVRRTRGVPGSPQRGE</sequence>
<dbReference type="GO" id="GO:0005886">
    <property type="term" value="C:plasma membrane"/>
    <property type="evidence" value="ECO:0007669"/>
    <property type="project" value="UniProtKB-SubCell"/>
</dbReference>
<feature type="region of interest" description="Disordered" evidence="6">
    <location>
        <begin position="141"/>
        <end position="169"/>
    </location>
</feature>
<reference evidence="7 8" key="1">
    <citation type="submission" date="2016-10" db="EMBL/GenBank/DDBJ databases">
        <authorList>
            <person name="Varghese N."/>
            <person name="Submissions S."/>
        </authorList>
    </citation>
    <scope>NUCLEOTIDE SEQUENCE [LARGE SCALE GENOMIC DNA]</scope>
    <source>
        <strain evidence="7 8">CGMCC 1.6377</strain>
    </source>
</reference>